<protein>
    <submittedName>
        <fullName evidence="2">Uncharacterized protein</fullName>
    </submittedName>
</protein>
<dbReference type="EMBL" id="RCMV01004929">
    <property type="protein sequence ID" value="KAG3191622.1"/>
    <property type="molecule type" value="Genomic_DNA"/>
</dbReference>
<sequence length="70" mass="8211">MLEMRKLAGDQGWKLELVELPNGVRELRGYIDEEDDEKKPAEVDAQAKEKQDKKDEEGSEEKFFKKKDEL</sequence>
<comment type="caution">
    <text evidence="2">The sequence shown here is derived from an EMBL/GenBank/DDBJ whole genome shotgun (WGS) entry which is preliminary data.</text>
</comment>
<feature type="region of interest" description="Disordered" evidence="1">
    <location>
        <begin position="29"/>
        <end position="70"/>
    </location>
</feature>
<organism evidence="2 3">
    <name type="scientific">Phytophthora cactorum</name>
    <dbReference type="NCBI Taxonomy" id="29920"/>
    <lineage>
        <taxon>Eukaryota</taxon>
        <taxon>Sar</taxon>
        <taxon>Stramenopiles</taxon>
        <taxon>Oomycota</taxon>
        <taxon>Peronosporomycetes</taxon>
        <taxon>Peronosporales</taxon>
        <taxon>Peronosporaceae</taxon>
        <taxon>Phytophthora</taxon>
    </lineage>
</organism>
<dbReference type="Proteomes" id="UP000760860">
    <property type="component" value="Unassembled WGS sequence"/>
</dbReference>
<reference evidence="2" key="1">
    <citation type="submission" date="2018-05" db="EMBL/GenBank/DDBJ databases">
        <title>Effector identification in a new, highly contiguous assembly of the strawberry crown rot pathogen Phytophthora cactorum.</title>
        <authorList>
            <person name="Armitage A.D."/>
            <person name="Nellist C.F."/>
            <person name="Bates H."/>
            <person name="Vickerstaff R.J."/>
            <person name="Harrison R.J."/>
        </authorList>
    </citation>
    <scope>NUCLEOTIDE SEQUENCE</scope>
    <source>
        <strain evidence="2">P421</strain>
    </source>
</reference>
<accession>A0A8T1GQD0</accession>
<proteinExistence type="predicted"/>
<name>A0A8T1GQD0_9STRA</name>
<evidence type="ECO:0000313" key="2">
    <source>
        <dbReference type="EMBL" id="KAG3191622.1"/>
    </source>
</evidence>
<evidence type="ECO:0000313" key="3">
    <source>
        <dbReference type="Proteomes" id="UP000760860"/>
    </source>
</evidence>
<gene>
    <name evidence="2" type="ORF">PC129_g25084</name>
</gene>
<dbReference type="AlphaFoldDB" id="A0A8T1GQD0"/>
<evidence type="ECO:0000256" key="1">
    <source>
        <dbReference type="SAM" id="MobiDB-lite"/>
    </source>
</evidence>